<protein>
    <submittedName>
        <fullName evidence="1">10661_t:CDS:1</fullName>
    </submittedName>
</protein>
<evidence type="ECO:0000313" key="1">
    <source>
        <dbReference type="EMBL" id="CAG8838765.1"/>
    </source>
</evidence>
<evidence type="ECO:0000313" key="2">
    <source>
        <dbReference type="Proteomes" id="UP000789759"/>
    </source>
</evidence>
<sequence>GSIRTHKKDLLDSDLLFIALFKPKLNSVAVYYLKNILIRG</sequence>
<organism evidence="1 2">
    <name type="scientific">Cetraspora pellucida</name>
    <dbReference type="NCBI Taxonomy" id="1433469"/>
    <lineage>
        <taxon>Eukaryota</taxon>
        <taxon>Fungi</taxon>
        <taxon>Fungi incertae sedis</taxon>
        <taxon>Mucoromycota</taxon>
        <taxon>Glomeromycotina</taxon>
        <taxon>Glomeromycetes</taxon>
        <taxon>Diversisporales</taxon>
        <taxon>Gigasporaceae</taxon>
        <taxon>Cetraspora</taxon>
    </lineage>
</organism>
<name>A0A9N9KJE5_9GLOM</name>
<comment type="caution">
    <text evidence="1">The sequence shown here is derived from an EMBL/GenBank/DDBJ whole genome shotgun (WGS) entry which is preliminary data.</text>
</comment>
<proteinExistence type="predicted"/>
<accession>A0A9N9KJE5</accession>
<reference evidence="1" key="1">
    <citation type="submission" date="2021-06" db="EMBL/GenBank/DDBJ databases">
        <authorList>
            <person name="Kallberg Y."/>
            <person name="Tangrot J."/>
            <person name="Rosling A."/>
        </authorList>
    </citation>
    <scope>NUCLEOTIDE SEQUENCE</scope>
    <source>
        <strain evidence="1">FL966</strain>
    </source>
</reference>
<feature type="non-terminal residue" evidence="1">
    <location>
        <position position="40"/>
    </location>
</feature>
<dbReference type="AlphaFoldDB" id="A0A9N9KJE5"/>
<feature type="non-terminal residue" evidence="1">
    <location>
        <position position="1"/>
    </location>
</feature>
<keyword evidence="2" id="KW-1185">Reference proteome</keyword>
<gene>
    <name evidence="1" type="ORF">CPELLU_LOCUS21752</name>
</gene>
<dbReference type="EMBL" id="CAJVQA010085190">
    <property type="protein sequence ID" value="CAG8838765.1"/>
    <property type="molecule type" value="Genomic_DNA"/>
</dbReference>
<dbReference type="Proteomes" id="UP000789759">
    <property type="component" value="Unassembled WGS sequence"/>
</dbReference>